<sequence>MTNSEFWQLINASKNTTHDQTAQADFLSEQLATWEPNQIIEFECRLREHLLEADDYKIMAALKILDGYVSDDSYLYFRAWLVGQGEAVFRNALRDADSLAQIAQEPYQEFENLLYVATEAFGRRTGRPAEDDTFPRAVAAARGLDYDLGSETKGEDWREEQLPKLLPRLWKKFSA</sequence>
<gene>
    <name evidence="2" type="ORF">E5K02_13415</name>
</gene>
<dbReference type="Proteomes" id="UP000298471">
    <property type="component" value="Unassembled WGS sequence"/>
</dbReference>
<dbReference type="EMBL" id="SRMB01000002">
    <property type="protein sequence ID" value="TGE27375.1"/>
    <property type="molecule type" value="Genomic_DNA"/>
</dbReference>
<evidence type="ECO:0000259" key="1">
    <source>
        <dbReference type="Pfam" id="PF14024"/>
    </source>
</evidence>
<evidence type="ECO:0000313" key="2">
    <source>
        <dbReference type="EMBL" id="TGE27375.1"/>
    </source>
</evidence>
<dbReference type="InterPro" id="IPR025334">
    <property type="entry name" value="DUF4240"/>
</dbReference>
<proteinExistence type="predicted"/>
<comment type="caution">
    <text evidence="2">The sequence shown here is derived from an EMBL/GenBank/DDBJ whole genome shotgun (WGS) entry which is preliminary data.</text>
</comment>
<dbReference type="OrthoDB" id="6200718at2"/>
<organism evidence="2 3">
    <name type="scientific">Hymenobacter metallicola</name>
    <dbReference type="NCBI Taxonomy" id="2563114"/>
    <lineage>
        <taxon>Bacteria</taxon>
        <taxon>Pseudomonadati</taxon>
        <taxon>Bacteroidota</taxon>
        <taxon>Cytophagia</taxon>
        <taxon>Cytophagales</taxon>
        <taxon>Hymenobacteraceae</taxon>
        <taxon>Hymenobacter</taxon>
    </lineage>
</organism>
<feature type="domain" description="DUF4240" evidence="1">
    <location>
        <begin position="1"/>
        <end position="121"/>
    </location>
</feature>
<keyword evidence="3" id="KW-1185">Reference proteome</keyword>
<accession>A0A4Z0QCC0</accession>
<protein>
    <submittedName>
        <fullName evidence="2">DUF4240 domain-containing protein</fullName>
    </submittedName>
</protein>
<name>A0A4Z0QCC0_9BACT</name>
<evidence type="ECO:0000313" key="3">
    <source>
        <dbReference type="Proteomes" id="UP000298471"/>
    </source>
</evidence>
<reference evidence="2 3" key="1">
    <citation type="submission" date="2019-04" db="EMBL/GenBank/DDBJ databases">
        <authorList>
            <person name="Feng G."/>
            <person name="Zhang J."/>
            <person name="Zhu H."/>
        </authorList>
    </citation>
    <scope>NUCLEOTIDE SEQUENCE [LARGE SCALE GENOMIC DNA]</scope>
    <source>
        <strain evidence="2 3">9PBR-1</strain>
    </source>
</reference>
<dbReference type="RefSeq" id="WP_135395286.1">
    <property type="nucleotide sequence ID" value="NZ_SRMB01000002.1"/>
</dbReference>
<dbReference type="AlphaFoldDB" id="A0A4Z0QCC0"/>
<dbReference type="Pfam" id="PF14024">
    <property type="entry name" value="DUF4240"/>
    <property type="match status" value="1"/>
</dbReference>